<dbReference type="GO" id="GO:0006457">
    <property type="term" value="P:protein folding"/>
    <property type="evidence" value="ECO:0007669"/>
    <property type="project" value="InterPro"/>
</dbReference>
<dbReference type="GO" id="GO:0000774">
    <property type="term" value="F:adenyl-nucleotide exchange factor activity"/>
    <property type="evidence" value="ECO:0007669"/>
    <property type="project" value="InterPro"/>
</dbReference>
<evidence type="ECO:0000256" key="1">
    <source>
        <dbReference type="ARBA" id="ARBA00009054"/>
    </source>
</evidence>
<dbReference type="AlphaFoldDB" id="A0A1Z4KM61"/>
<dbReference type="InterPro" id="IPR000740">
    <property type="entry name" value="GrpE"/>
</dbReference>
<reference evidence="3 4" key="1">
    <citation type="submission" date="2017-06" db="EMBL/GenBank/DDBJ databases">
        <title>Genome sequencing of cyanobaciteial culture collection at National Institute for Environmental Studies (NIES).</title>
        <authorList>
            <person name="Hirose Y."/>
            <person name="Shimura Y."/>
            <person name="Fujisawa T."/>
            <person name="Nakamura Y."/>
            <person name="Kawachi M."/>
        </authorList>
    </citation>
    <scope>NUCLEOTIDE SEQUENCE [LARGE SCALE GENOMIC DNA]</scope>
    <source>
        <strain evidence="3 4">NIES-23</strain>
    </source>
</reference>
<dbReference type="InterPro" id="IPR009012">
    <property type="entry name" value="GrpE_head"/>
</dbReference>
<organism evidence="3 4">
    <name type="scientific">Trichormus variabilis NIES-23</name>
    <dbReference type="NCBI Taxonomy" id="1973479"/>
    <lineage>
        <taxon>Bacteria</taxon>
        <taxon>Bacillati</taxon>
        <taxon>Cyanobacteriota</taxon>
        <taxon>Cyanophyceae</taxon>
        <taxon>Nostocales</taxon>
        <taxon>Nostocaceae</taxon>
        <taxon>Trichormus</taxon>
    </lineage>
</organism>
<dbReference type="SUPFAM" id="SSF51064">
    <property type="entry name" value="Head domain of nucleotide exchange factor GrpE"/>
    <property type="match status" value="1"/>
</dbReference>
<protein>
    <recommendedName>
        <fullName evidence="5">Nucleotide exchange factor GrpE</fullName>
    </recommendedName>
</protein>
<dbReference type="Proteomes" id="UP000217507">
    <property type="component" value="Chromosome"/>
</dbReference>
<comment type="similarity">
    <text evidence="1">Belongs to the GrpE family.</text>
</comment>
<evidence type="ECO:0000313" key="3">
    <source>
        <dbReference type="EMBL" id="BAY70085.1"/>
    </source>
</evidence>
<dbReference type="Pfam" id="PF01025">
    <property type="entry name" value="GrpE"/>
    <property type="match status" value="1"/>
</dbReference>
<sequence length="194" mass="22398">MSDSPSIYLQVTNWLKSKFLGTKSEIPTSSPDVATFIENRYLLTQAQRDWLIQEFSSLQKQNTSFQQSLREQQTQTAANTEDLFLELLEVTDALEALLNYLENNPDPSPEFFQRLPKSVAAVHRKFLSVLSKRQVLPIELQSDQPDFNFCRVVDREIRNDVEDQTITKIVRQGFLMGEKVLRPTEIITSKSEQN</sequence>
<gene>
    <name evidence="3" type="ORF">NIES23_28850</name>
</gene>
<dbReference type="Gene3D" id="2.30.22.10">
    <property type="entry name" value="Head domain of nucleotide exchange factor GrpE"/>
    <property type="match status" value="1"/>
</dbReference>
<accession>A0A1Z4KM61</accession>
<proteinExistence type="inferred from homology"/>
<evidence type="ECO:0000256" key="2">
    <source>
        <dbReference type="ARBA" id="ARBA00023186"/>
    </source>
</evidence>
<dbReference type="EMBL" id="AP018216">
    <property type="protein sequence ID" value="BAY70085.1"/>
    <property type="molecule type" value="Genomic_DNA"/>
</dbReference>
<keyword evidence="2" id="KW-0143">Chaperone</keyword>
<name>A0A1Z4KM61_ANAVA</name>
<dbReference type="SUPFAM" id="SSF58014">
    <property type="entry name" value="Coiled-coil domain of nucleotide exchange factor GrpE"/>
    <property type="match status" value="1"/>
</dbReference>
<dbReference type="InterPro" id="IPR013805">
    <property type="entry name" value="GrpE_CC"/>
</dbReference>
<evidence type="ECO:0000313" key="4">
    <source>
        <dbReference type="Proteomes" id="UP000217507"/>
    </source>
</evidence>
<evidence type="ECO:0008006" key="5">
    <source>
        <dbReference type="Google" id="ProtNLM"/>
    </source>
</evidence>
<dbReference type="GO" id="GO:0042803">
    <property type="term" value="F:protein homodimerization activity"/>
    <property type="evidence" value="ECO:0007669"/>
    <property type="project" value="InterPro"/>
</dbReference>
<dbReference type="GO" id="GO:0051087">
    <property type="term" value="F:protein-folding chaperone binding"/>
    <property type="evidence" value="ECO:0007669"/>
    <property type="project" value="InterPro"/>
</dbReference>